<sequence>MGWLSMTAAGMGGHKRPKAYLDAQLTFAPDPAKDRPTGLRVLRSSMVGQVYYAAVENYDADSSKSVFAVVCLTRWNPKARDGYIFAYKDMDESCGPNECQCPARILDLLTEPANDYAREWRARCWARLLLTGRKQPQSGDRLIFPEPIRFTDGYEGREFEVVRRQRAILLQRPDARVLYKLSRLMERRWSLVPGSTTKQ</sequence>
<dbReference type="RefSeq" id="WP_381510439.1">
    <property type="nucleotide sequence ID" value="NZ_JBHUEL010000001.1"/>
</dbReference>
<name>A0ABW4M8W2_9SPHN</name>
<dbReference type="Pfam" id="PF21992">
    <property type="entry name" value="DUF6927"/>
    <property type="match status" value="1"/>
</dbReference>
<dbReference type="Proteomes" id="UP001597215">
    <property type="component" value="Unassembled WGS sequence"/>
</dbReference>
<gene>
    <name evidence="2" type="ORF">ACFSAG_00265</name>
</gene>
<organism evidence="2 3">
    <name type="scientific">Sphingorhabdus buctiana</name>
    <dbReference type="NCBI Taxonomy" id="1508805"/>
    <lineage>
        <taxon>Bacteria</taxon>
        <taxon>Pseudomonadati</taxon>
        <taxon>Pseudomonadota</taxon>
        <taxon>Alphaproteobacteria</taxon>
        <taxon>Sphingomonadales</taxon>
        <taxon>Sphingomonadaceae</taxon>
        <taxon>Sphingorhabdus</taxon>
    </lineage>
</organism>
<evidence type="ECO:0000313" key="2">
    <source>
        <dbReference type="EMBL" id="MFD1765275.1"/>
    </source>
</evidence>
<reference evidence="3" key="1">
    <citation type="journal article" date="2019" name="Int. J. Syst. Evol. Microbiol.">
        <title>The Global Catalogue of Microorganisms (GCM) 10K type strain sequencing project: providing services to taxonomists for standard genome sequencing and annotation.</title>
        <authorList>
            <consortium name="The Broad Institute Genomics Platform"/>
            <consortium name="The Broad Institute Genome Sequencing Center for Infectious Disease"/>
            <person name="Wu L."/>
            <person name="Ma J."/>
        </authorList>
    </citation>
    <scope>NUCLEOTIDE SEQUENCE [LARGE SCALE GENOMIC DNA]</scope>
    <source>
        <strain evidence="3">CGMCC 1.12449</strain>
    </source>
</reference>
<comment type="caution">
    <text evidence="2">The sequence shown here is derived from an EMBL/GenBank/DDBJ whole genome shotgun (WGS) entry which is preliminary data.</text>
</comment>
<feature type="domain" description="DUF6927" evidence="1">
    <location>
        <begin position="112"/>
        <end position="184"/>
    </location>
</feature>
<accession>A0ABW4M8W2</accession>
<dbReference type="InterPro" id="IPR053845">
    <property type="entry name" value="DUF6927"/>
</dbReference>
<protein>
    <submittedName>
        <fullName evidence="2">DUF6927 domain-containing protein</fullName>
    </submittedName>
</protein>
<keyword evidence="3" id="KW-1185">Reference proteome</keyword>
<proteinExistence type="predicted"/>
<dbReference type="EMBL" id="JBHUEL010000001">
    <property type="protein sequence ID" value="MFD1765275.1"/>
    <property type="molecule type" value="Genomic_DNA"/>
</dbReference>
<evidence type="ECO:0000313" key="3">
    <source>
        <dbReference type="Proteomes" id="UP001597215"/>
    </source>
</evidence>
<evidence type="ECO:0000259" key="1">
    <source>
        <dbReference type="Pfam" id="PF21992"/>
    </source>
</evidence>